<name>A0A2C5Z1F0_9HYPO</name>
<keyword evidence="3" id="KW-1185">Reference proteome</keyword>
<protein>
    <submittedName>
        <fullName evidence="2">Uncharacterized protein</fullName>
    </submittedName>
</protein>
<dbReference type="EMBL" id="NJES01000252">
    <property type="protein sequence ID" value="PHH74797.1"/>
    <property type="molecule type" value="Genomic_DNA"/>
</dbReference>
<dbReference type="Proteomes" id="UP000226431">
    <property type="component" value="Unassembled WGS sequence"/>
</dbReference>
<proteinExistence type="predicted"/>
<evidence type="ECO:0000313" key="2">
    <source>
        <dbReference type="EMBL" id="PHH74797.1"/>
    </source>
</evidence>
<evidence type="ECO:0000313" key="3">
    <source>
        <dbReference type="Proteomes" id="UP000226431"/>
    </source>
</evidence>
<accession>A0A2C5Z1F0</accession>
<dbReference type="STRING" id="2004952.A0A2C5Z1F0"/>
<evidence type="ECO:0000256" key="1">
    <source>
        <dbReference type="SAM" id="SignalP"/>
    </source>
</evidence>
<organism evidence="2 3">
    <name type="scientific">Ophiocordyceps camponoti-rufipedis</name>
    <dbReference type="NCBI Taxonomy" id="2004952"/>
    <lineage>
        <taxon>Eukaryota</taxon>
        <taxon>Fungi</taxon>
        <taxon>Dikarya</taxon>
        <taxon>Ascomycota</taxon>
        <taxon>Pezizomycotina</taxon>
        <taxon>Sordariomycetes</taxon>
        <taxon>Hypocreomycetidae</taxon>
        <taxon>Hypocreales</taxon>
        <taxon>Ophiocordycipitaceae</taxon>
        <taxon>Ophiocordyceps</taxon>
    </lineage>
</organism>
<keyword evidence="1" id="KW-0732">Signal</keyword>
<dbReference type="OrthoDB" id="4865725at2759"/>
<sequence length="574" mass="65199">MLNTKINACLASLFLLTLGLELDCKKFECYEDAVHLAGSAEKLPFQCLHGLFRDSLSRQGPCLEKGCPAVKCNAEEELQANQVTVHASQYQPICSCVRYNTVAAHCYNVGCYRELVALSGESGGKLRDICNWHLASRADLRVPVEMLYQDEKGPVCRVSKMSGQVALVGYADYKAACECGVGSVVEDFFNFSIEMPQSVHVKFTIKVVQIIVHHDWALGVNSTEMRRRLHLGDSRDLNLYIIEKIDGSDGQDTRPLDSDRQVYCTPPYGFSRWSVEDLGLPHQDGCILSLGFQFGSVEAFPWIYQEMQRWFGFCTKDGSVEVLTAHCRHNELTRWNSRLQEKGFMIREPNHGFPGSTCGRNEDSQWVVPASDWEPLCDCIRESGKASRESVMAKRYFRIDRDLEDEFDQIQSFYKDTRIQLRLRDLDLRVNERWADGHDSAHMRETLYKGGSRDLNLYYIEAEQLENVVLTKEPLKVYCSFPYSSWWAYLAYSEPEHDGCIVAAGAWPSVTATALQHWMGVMNARDRSCGDPECGPEFAEADKENMYRLLALNRFVPIEKKRPVTARAVAEGLI</sequence>
<reference evidence="2 3" key="1">
    <citation type="submission" date="2017-06" db="EMBL/GenBank/DDBJ databases">
        <title>Ant-infecting Ophiocordyceps genomes reveal a high diversity of potential behavioral manipulation genes and a possible major role for enterotoxins.</title>
        <authorList>
            <person name="De Bekker C."/>
            <person name="Evans H.C."/>
            <person name="Brachmann A."/>
            <person name="Hughes D.P."/>
        </authorList>
    </citation>
    <scope>NUCLEOTIDE SEQUENCE [LARGE SCALE GENOMIC DNA]</scope>
    <source>
        <strain evidence="2 3">Map16</strain>
    </source>
</reference>
<dbReference type="AlphaFoldDB" id="A0A2C5Z1F0"/>
<gene>
    <name evidence="2" type="ORF">CDD80_2840</name>
</gene>
<feature type="signal peptide" evidence="1">
    <location>
        <begin position="1"/>
        <end position="19"/>
    </location>
</feature>
<feature type="chain" id="PRO_5013356118" evidence="1">
    <location>
        <begin position="20"/>
        <end position="574"/>
    </location>
</feature>
<comment type="caution">
    <text evidence="2">The sequence shown here is derived from an EMBL/GenBank/DDBJ whole genome shotgun (WGS) entry which is preliminary data.</text>
</comment>